<dbReference type="AlphaFoldDB" id="A0A854QP59"/>
<dbReference type="CDD" id="cd12372">
    <property type="entry name" value="RRM_CFIm68_CFIm59"/>
    <property type="match status" value="1"/>
</dbReference>
<dbReference type="InterPro" id="IPR035979">
    <property type="entry name" value="RBD_domain_sf"/>
</dbReference>
<organism evidence="2 3">
    <name type="scientific">Cryptococcus neoformans Tu259-1</name>
    <dbReference type="NCBI Taxonomy" id="1230072"/>
    <lineage>
        <taxon>Eukaryota</taxon>
        <taxon>Fungi</taxon>
        <taxon>Dikarya</taxon>
        <taxon>Basidiomycota</taxon>
        <taxon>Agaricomycotina</taxon>
        <taxon>Tremellomycetes</taxon>
        <taxon>Tremellales</taxon>
        <taxon>Cryptococcaceae</taxon>
        <taxon>Cryptococcus</taxon>
        <taxon>Cryptococcus neoformans species complex</taxon>
    </lineage>
</organism>
<proteinExistence type="predicted"/>
<comment type="caution">
    <text evidence="2">The sequence shown here is derived from an EMBL/GenBank/DDBJ whole genome shotgun (WGS) entry which is preliminary data.</text>
</comment>
<gene>
    <name evidence="2" type="ORF">C361_01212</name>
</gene>
<dbReference type="GO" id="GO:0006397">
    <property type="term" value="P:mRNA processing"/>
    <property type="evidence" value="ECO:0007669"/>
    <property type="project" value="UniProtKB-KW"/>
</dbReference>
<dbReference type="GO" id="GO:0005634">
    <property type="term" value="C:nucleus"/>
    <property type="evidence" value="ECO:0007669"/>
    <property type="project" value="UniProtKB-SubCell"/>
</dbReference>
<dbReference type="InterPro" id="IPR034772">
    <property type="entry name" value="CPSF6/7"/>
</dbReference>
<reference evidence="2 3" key="1">
    <citation type="submission" date="2017-06" db="EMBL/GenBank/DDBJ databases">
        <title>Global population genomics of the pathogenic fungus Cryptococcus neoformans var. grubii.</title>
        <authorList>
            <person name="Cuomo C."/>
            <person name="Litvintseva A."/>
            <person name="Chen Y."/>
            <person name="Young S."/>
            <person name="Zeng Q."/>
            <person name="Chapman S."/>
            <person name="Gujja S."/>
            <person name="Saif S."/>
            <person name="Birren B."/>
        </authorList>
    </citation>
    <scope>NUCLEOTIDE SEQUENCE [LARGE SCALE GENOMIC DNA]</scope>
    <source>
        <strain evidence="2 3">Tu259-1</strain>
    </source>
</reference>
<dbReference type="Gene3D" id="3.30.70.330">
    <property type="match status" value="1"/>
</dbReference>
<dbReference type="EMBL" id="AMKT01000024">
    <property type="protein sequence ID" value="OXG26453.1"/>
    <property type="molecule type" value="Genomic_DNA"/>
</dbReference>
<protein>
    <recommendedName>
        <fullName evidence="4">RRM domain-containing protein</fullName>
    </recommendedName>
</protein>
<sequence length="319" mass="34897">MECQQYFTQVGALSVELTTIHLPLQSDVDLGGAIHHAADHIYPMSEHLGVYPKKGPSRAGYPTGKSENSFSRKGGPNKKVFGLDPSVEEIDSVVLHDLHWWTSDRDLVELCAQLGVVIVEKDILFMEHKVNGKSKGQAVLDCHSKENSLKVNGWLQCNAFQGKKVISTLAASTMGNPFHPNNQDFPAPRPLSSAIHNTMGQPTNSHGGVNFNRVNKSLRISHQAGLGNGRPMNPKQNVNLQPSQANHRPQMPLQAHNQINLASLPLPNQSMMMGMFPMDPSIPWPVPVDFPLSEYSAFTSGPHLSGPGYLMNGRLHTGV</sequence>
<dbReference type="PANTHER" id="PTHR23204">
    <property type="entry name" value="CLEAVAGE AND POLYADENYLATION SPECIFIC FACTOR"/>
    <property type="match status" value="1"/>
</dbReference>
<evidence type="ECO:0008006" key="4">
    <source>
        <dbReference type="Google" id="ProtNLM"/>
    </source>
</evidence>
<accession>A0A854QP59</accession>
<evidence type="ECO:0000256" key="1">
    <source>
        <dbReference type="SAM" id="MobiDB-lite"/>
    </source>
</evidence>
<dbReference type="Proteomes" id="UP000199727">
    <property type="component" value="Unassembled WGS sequence"/>
</dbReference>
<dbReference type="GO" id="GO:0003676">
    <property type="term" value="F:nucleic acid binding"/>
    <property type="evidence" value="ECO:0007669"/>
    <property type="project" value="InterPro"/>
</dbReference>
<name>A0A854QP59_CRYNE</name>
<dbReference type="SUPFAM" id="SSF54928">
    <property type="entry name" value="RNA-binding domain, RBD"/>
    <property type="match status" value="1"/>
</dbReference>
<evidence type="ECO:0000313" key="2">
    <source>
        <dbReference type="EMBL" id="OXG26453.1"/>
    </source>
</evidence>
<dbReference type="InterPro" id="IPR012677">
    <property type="entry name" value="Nucleotide-bd_a/b_plait_sf"/>
</dbReference>
<dbReference type="OrthoDB" id="10065185at2759"/>
<feature type="region of interest" description="Disordered" evidence="1">
    <location>
        <begin position="53"/>
        <end position="77"/>
    </location>
</feature>
<evidence type="ECO:0000313" key="3">
    <source>
        <dbReference type="Proteomes" id="UP000199727"/>
    </source>
</evidence>